<organism evidence="2 3">
    <name type="scientific">Prorocentrum cordatum</name>
    <dbReference type="NCBI Taxonomy" id="2364126"/>
    <lineage>
        <taxon>Eukaryota</taxon>
        <taxon>Sar</taxon>
        <taxon>Alveolata</taxon>
        <taxon>Dinophyceae</taxon>
        <taxon>Prorocentrales</taxon>
        <taxon>Prorocentraceae</taxon>
        <taxon>Prorocentrum</taxon>
    </lineage>
</organism>
<feature type="non-terminal residue" evidence="2">
    <location>
        <position position="142"/>
    </location>
</feature>
<name>A0ABN9W3A9_9DINO</name>
<protein>
    <submittedName>
        <fullName evidence="2">Uncharacterized protein</fullName>
    </submittedName>
</protein>
<proteinExistence type="predicted"/>
<comment type="caution">
    <text evidence="2">The sequence shown here is derived from an EMBL/GenBank/DDBJ whole genome shotgun (WGS) entry which is preliminary data.</text>
</comment>
<dbReference type="Proteomes" id="UP001189429">
    <property type="component" value="Unassembled WGS sequence"/>
</dbReference>
<sequence>METLGLGPSAGETGRGARGRWGVAFLISLRRAFPRARLPRAVGGALAERPGSRSAAERRLGLGPSGGLRPPWILPPEPFEPRCLTGMRVVVVFDFDAARAGFAEPASPPPPLSALAALPLLGEAESGGARAARPARPGAPAA</sequence>
<reference evidence="2" key="1">
    <citation type="submission" date="2023-10" db="EMBL/GenBank/DDBJ databases">
        <authorList>
            <person name="Chen Y."/>
            <person name="Shah S."/>
            <person name="Dougan E. K."/>
            <person name="Thang M."/>
            <person name="Chan C."/>
        </authorList>
    </citation>
    <scope>NUCLEOTIDE SEQUENCE [LARGE SCALE GENOMIC DNA]</scope>
</reference>
<evidence type="ECO:0000313" key="2">
    <source>
        <dbReference type="EMBL" id="CAK0880473.1"/>
    </source>
</evidence>
<gene>
    <name evidence="2" type="ORF">PCOR1329_LOCUS63605</name>
</gene>
<keyword evidence="3" id="KW-1185">Reference proteome</keyword>
<feature type="region of interest" description="Disordered" evidence="1">
    <location>
        <begin position="43"/>
        <end position="73"/>
    </location>
</feature>
<evidence type="ECO:0000256" key="1">
    <source>
        <dbReference type="SAM" id="MobiDB-lite"/>
    </source>
</evidence>
<accession>A0ABN9W3A9</accession>
<evidence type="ECO:0000313" key="3">
    <source>
        <dbReference type="Proteomes" id="UP001189429"/>
    </source>
</evidence>
<dbReference type="EMBL" id="CAUYUJ010018079">
    <property type="protein sequence ID" value="CAK0880473.1"/>
    <property type="molecule type" value="Genomic_DNA"/>
</dbReference>